<keyword evidence="1" id="KW-1133">Transmembrane helix</keyword>
<feature type="transmembrane region" description="Helical" evidence="1">
    <location>
        <begin position="128"/>
        <end position="150"/>
    </location>
</feature>
<sequence>MKGLVQAIDCLLTYGIASNSRPWADALPGLRHLDIATGIVFYILMPYGPNDPLLLNEREKVLRARMFRDREGGDKASFSVGQLKEALQVLKVWRVFWFGVLTTMQAPVLTFASLVIEYVGYNDTKRYTWLLWVPCKSRFSGVGVLVCWLIPQK</sequence>
<organism evidence="2 3">
    <name type="scientific">Pyricularia grisea</name>
    <name type="common">Crabgrass-specific blast fungus</name>
    <name type="synonym">Magnaporthe grisea</name>
    <dbReference type="NCBI Taxonomy" id="148305"/>
    <lineage>
        <taxon>Eukaryota</taxon>
        <taxon>Fungi</taxon>
        <taxon>Dikarya</taxon>
        <taxon>Ascomycota</taxon>
        <taxon>Pezizomycotina</taxon>
        <taxon>Sordariomycetes</taxon>
        <taxon>Sordariomycetidae</taxon>
        <taxon>Magnaporthales</taxon>
        <taxon>Pyriculariaceae</taxon>
        <taxon>Pyricularia</taxon>
    </lineage>
</organism>
<dbReference type="RefSeq" id="XP_030988127.1">
    <property type="nucleotide sequence ID" value="XM_031122514.1"/>
</dbReference>
<keyword evidence="1" id="KW-0472">Membrane</keyword>
<evidence type="ECO:0000313" key="3">
    <source>
        <dbReference type="RefSeq" id="XP_030988127.1"/>
    </source>
</evidence>
<dbReference type="Proteomes" id="UP000515153">
    <property type="component" value="Unplaced"/>
</dbReference>
<reference evidence="3" key="1">
    <citation type="journal article" date="2019" name="Mol. Biol. Evol.">
        <title>Blast fungal genomes show frequent chromosomal changes, gene gains and losses, and effector gene turnover.</title>
        <authorList>
            <person name="Gomez Luciano L.B."/>
            <person name="Jason Tsai I."/>
            <person name="Chuma I."/>
            <person name="Tosa Y."/>
            <person name="Chen Y.H."/>
            <person name="Li J.Y."/>
            <person name="Li M.Y."/>
            <person name="Jade Lu M.Y."/>
            <person name="Nakayashiki H."/>
            <person name="Li W.H."/>
        </authorList>
    </citation>
    <scope>NUCLEOTIDE SEQUENCE</scope>
    <source>
        <strain evidence="3">NI907</strain>
    </source>
</reference>
<dbReference type="GeneID" id="41957426"/>
<name>A0A6P8BM42_PYRGI</name>
<protein>
    <submittedName>
        <fullName evidence="3">Uncharacterized protein</fullName>
    </submittedName>
</protein>
<reference evidence="3" key="3">
    <citation type="submission" date="2025-08" db="UniProtKB">
        <authorList>
            <consortium name="RefSeq"/>
        </authorList>
    </citation>
    <scope>IDENTIFICATION</scope>
    <source>
        <strain evidence="3">NI907</strain>
    </source>
</reference>
<evidence type="ECO:0000256" key="1">
    <source>
        <dbReference type="SAM" id="Phobius"/>
    </source>
</evidence>
<gene>
    <name evidence="3" type="ORF">PgNI_02448</name>
</gene>
<reference evidence="3" key="2">
    <citation type="submission" date="2019-10" db="EMBL/GenBank/DDBJ databases">
        <authorList>
            <consortium name="NCBI Genome Project"/>
        </authorList>
    </citation>
    <scope>NUCLEOTIDE SEQUENCE</scope>
    <source>
        <strain evidence="3">NI907</strain>
    </source>
</reference>
<proteinExistence type="predicted"/>
<keyword evidence="2" id="KW-1185">Reference proteome</keyword>
<feature type="transmembrane region" description="Helical" evidence="1">
    <location>
        <begin position="95"/>
        <end position="116"/>
    </location>
</feature>
<keyword evidence="1" id="KW-0812">Transmembrane</keyword>
<evidence type="ECO:0000313" key="2">
    <source>
        <dbReference type="Proteomes" id="UP000515153"/>
    </source>
</evidence>
<dbReference type="AlphaFoldDB" id="A0A6P8BM42"/>
<dbReference type="KEGG" id="pgri:PgNI_02448"/>
<accession>A0A6P8BM42</accession>